<feature type="compositionally biased region" description="Low complexity" evidence="1">
    <location>
        <begin position="138"/>
        <end position="150"/>
    </location>
</feature>
<dbReference type="Proteomes" id="UP000189670">
    <property type="component" value="Unassembled WGS sequence"/>
</dbReference>
<organism evidence="4 5">
    <name type="scientific">Candidatus Magnetoglobus multicellularis str. Araruama</name>
    <dbReference type="NCBI Taxonomy" id="890399"/>
    <lineage>
        <taxon>Bacteria</taxon>
        <taxon>Pseudomonadati</taxon>
        <taxon>Thermodesulfobacteriota</taxon>
        <taxon>Desulfobacteria</taxon>
        <taxon>Desulfobacterales</taxon>
        <taxon>Desulfobacteraceae</taxon>
        <taxon>Candidatus Magnetoglobus</taxon>
    </lineage>
</organism>
<feature type="compositionally biased region" description="Basic residues" evidence="1">
    <location>
        <begin position="784"/>
        <end position="793"/>
    </location>
</feature>
<dbReference type="NCBIfam" id="TIGR00277">
    <property type="entry name" value="HDIG"/>
    <property type="match status" value="1"/>
</dbReference>
<dbReference type="GO" id="GO:0016787">
    <property type="term" value="F:hydrolase activity"/>
    <property type="evidence" value="ECO:0007669"/>
    <property type="project" value="UniProtKB-KW"/>
</dbReference>
<dbReference type="Gene3D" id="1.10.3210.10">
    <property type="entry name" value="Hypothetical protein af1432"/>
    <property type="match status" value="1"/>
</dbReference>
<reference evidence="5" key="1">
    <citation type="submission" date="2012-11" db="EMBL/GenBank/DDBJ databases">
        <authorList>
            <person name="Lucero-Rivera Y.E."/>
            <person name="Tovar-Ramirez D."/>
        </authorList>
    </citation>
    <scope>NUCLEOTIDE SEQUENCE [LARGE SCALE GENOMIC DNA]</scope>
    <source>
        <strain evidence="5">Araruama</strain>
    </source>
</reference>
<dbReference type="InterPro" id="IPR011621">
    <property type="entry name" value="Metal-dep_PHydrolase_7TM_intra"/>
</dbReference>
<sequence>MQLIKKQLEQIFLGSEYPRWILLFSLTFVLTLMLYPNLVVTKHIYELGDVAERNIKAPTDLLIEDKEATNLNRQQSLDAVLTVYDFDDTLVFKLMKRIQDAFSEMRNYISELEKQVPDQMEQSKPEPQSGTQTTDIHAQSQSNAQTQNTQPVNENSEYIKAIQSRKEIFLNKLGIQLSDTNYLTLVSKRFSKEIQDLTTQILRALLINGVVANKSLLLKEAISGIIVKNIASQKEQHIKDVKRYYGIDQAKAMVWIIGQPLLKDLDYEIITLIVDLVQSLIQPNVTINKRETEARKDLAWTSINPILFQVKAGEMLLREGERINKQQLLKLKALNKVENQGKTIAKSFGLGIVMLILLITFHIIYFGHSPYITVNYNKNLLFMSLILILFVFITEISVALAKSFTQNGVTPLSLSSMVFGIPVAAGAMTICLFMGMRAAFPFALLTSICAAILFENKLSYFVYFFINSAMGAYWLRYCRERNVFIKAGAKIGLLNIIIATALRAYNSELFLSKLFLDWIFGYIGGLSAGIVTAGMTPMMEITFAYTTDIKLLELANLDKPLLHRLMLEAPGTYHHSVIVGSMVEAAASEIGANPLLAKVCGYYHDIGKIKNPLYFIENQQKGMNRHNKLAPSMSSLIIISHVKHGVEMAKKYKLGKAICDTIQQHHGSSMISFFYEKARQQKGEHAVKEDDFRYPGPKPQTREAGLVMLADVVEAASRALENPTPARIQGLVQRLINKIFSDGQLDNCELTLRDLHRIANKFNKILNGIHHHRIEYTEAAVKNNQKHKARKNKQNGNHVKTVSAPQEKPPESQDDKSNGLKRLGLEKS</sequence>
<dbReference type="AlphaFoldDB" id="A0A1V1PF80"/>
<evidence type="ECO:0000313" key="4">
    <source>
        <dbReference type="EMBL" id="ETR73537.1"/>
    </source>
</evidence>
<comment type="caution">
    <text evidence="4">The sequence shown here is derived from an EMBL/GenBank/DDBJ whole genome shotgun (WGS) entry which is preliminary data.</text>
</comment>
<dbReference type="Pfam" id="PF07698">
    <property type="entry name" value="7TM-7TMR_HD"/>
    <property type="match status" value="1"/>
</dbReference>
<feature type="transmembrane region" description="Helical" evidence="2">
    <location>
        <begin position="518"/>
        <end position="536"/>
    </location>
</feature>
<evidence type="ECO:0000259" key="3">
    <source>
        <dbReference type="SMART" id="SM00471"/>
    </source>
</evidence>
<dbReference type="Pfam" id="PF07697">
    <property type="entry name" value="7TMR-HDED"/>
    <property type="match status" value="1"/>
</dbReference>
<dbReference type="PANTHER" id="PTHR36442:SF1">
    <property type="entry name" value="CYCLIC-DI-AMP PHOSPHODIESTERASE PGPH"/>
    <property type="match status" value="1"/>
</dbReference>
<dbReference type="InterPro" id="IPR006675">
    <property type="entry name" value="HDIG_dom"/>
</dbReference>
<dbReference type="Pfam" id="PF01966">
    <property type="entry name" value="HD"/>
    <property type="match status" value="1"/>
</dbReference>
<feature type="compositionally biased region" description="Polar residues" evidence="1">
    <location>
        <begin position="794"/>
        <end position="804"/>
    </location>
</feature>
<keyword evidence="2" id="KW-0472">Membrane</keyword>
<dbReference type="EMBL" id="ATBP01000053">
    <property type="protein sequence ID" value="ETR73537.1"/>
    <property type="molecule type" value="Genomic_DNA"/>
</dbReference>
<feature type="transmembrane region" description="Helical" evidence="2">
    <location>
        <begin position="487"/>
        <end position="506"/>
    </location>
</feature>
<feature type="region of interest" description="Disordered" evidence="1">
    <location>
        <begin position="783"/>
        <end position="828"/>
    </location>
</feature>
<evidence type="ECO:0000256" key="1">
    <source>
        <dbReference type="SAM" id="MobiDB-lite"/>
    </source>
</evidence>
<feature type="region of interest" description="Disordered" evidence="1">
    <location>
        <begin position="115"/>
        <end position="153"/>
    </location>
</feature>
<feature type="transmembrane region" description="Helical" evidence="2">
    <location>
        <begin position="348"/>
        <end position="368"/>
    </location>
</feature>
<proteinExistence type="predicted"/>
<feature type="transmembrane region" description="Helical" evidence="2">
    <location>
        <begin position="20"/>
        <end position="38"/>
    </location>
</feature>
<keyword evidence="4" id="KW-0378">Hydrolase</keyword>
<dbReference type="SUPFAM" id="SSF109604">
    <property type="entry name" value="HD-domain/PDEase-like"/>
    <property type="match status" value="1"/>
</dbReference>
<accession>A0A1V1PF80</accession>
<protein>
    <submittedName>
        <fullName evidence="4">Metal dependent phosphohydrolase</fullName>
    </submittedName>
</protein>
<dbReference type="InterPro" id="IPR052722">
    <property type="entry name" value="PgpH_phosphodiesterase"/>
</dbReference>
<dbReference type="PANTHER" id="PTHR36442">
    <property type="entry name" value="CYCLIC-DI-AMP PHOSPHODIESTERASE PGPH"/>
    <property type="match status" value="1"/>
</dbReference>
<feature type="compositionally biased region" description="Basic and acidic residues" evidence="1">
    <location>
        <begin position="115"/>
        <end position="124"/>
    </location>
</feature>
<keyword evidence="2" id="KW-0812">Transmembrane</keyword>
<dbReference type="InterPro" id="IPR006674">
    <property type="entry name" value="HD_domain"/>
</dbReference>
<dbReference type="SMART" id="SM00471">
    <property type="entry name" value="HDc"/>
    <property type="match status" value="1"/>
</dbReference>
<feature type="domain" description="HD/PDEase" evidence="3">
    <location>
        <begin position="568"/>
        <end position="725"/>
    </location>
</feature>
<feature type="compositionally biased region" description="Polar residues" evidence="1">
    <location>
        <begin position="125"/>
        <end position="137"/>
    </location>
</feature>
<dbReference type="InterPro" id="IPR011624">
    <property type="entry name" value="Metal-dep_PHydrolase_7TM_extra"/>
</dbReference>
<evidence type="ECO:0000256" key="2">
    <source>
        <dbReference type="SAM" id="Phobius"/>
    </source>
</evidence>
<feature type="transmembrane region" description="Helical" evidence="2">
    <location>
        <begin position="412"/>
        <end position="433"/>
    </location>
</feature>
<keyword evidence="2" id="KW-1133">Transmembrane helix</keyword>
<feature type="transmembrane region" description="Helical" evidence="2">
    <location>
        <begin position="380"/>
        <end position="400"/>
    </location>
</feature>
<evidence type="ECO:0000313" key="5">
    <source>
        <dbReference type="Proteomes" id="UP000189670"/>
    </source>
</evidence>
<name>A0A1V1PF80_9BACT</name>
<dbReference type="CDD" id="cd00077">
    <property type="entry name" value="HDc"/>
    <property type="match status" value="1"/>
</dbReference>
<feature type="compositionally biased region" description="Basic and acidic residues" evidence="1">
    <location>
        <begin position="808"/>
        <end position="828"/>
    </location>
</feature>
<gene>
    <name evidence="4" type="ORF">OMM_00872</name>
</gene>
<dbReference type="InterPro" id="IPR003607">
    <property type="entry name" value="HD/PDEase_dom"/>
</dbReference>